<dbReference type="InterPro" id="IPR006675">
    <property type="entry name" value="HDIG_dom"/>
</dbReference>
<evidence type="ECO:0000313" key="2">
    <source>
        <dbReference type="EMBL" id="CCO09209.1"/>
    </source>
</evidence>
<dbReference type="eggNOG" id="COG1418">
    <property type="taxonomic scope" value="Bacteria"/>
</dbReference>
<dbReference type="NCBIfam" id="TIGR00277">
    <property type="entry name" value="HDIG"/>
    <property type="match status" value="1"/>
</dbReference>
<reference evidence="2 3" key="1">
    <citation type="journal article" date="2013" name="Genome Announc.">
        <title>Genome Sequence of the Sulfate-Reducing Bacterium Desulfotomaculum hydrothermale Lam5(T).</title>
        <authorList>
            <person name="Amin O."/>
            <person name="Fardeau M.L."/>
            <person name="Valette O."/>
            <person name="Hirschler-Rea A."/>
            <person name="Barbe V."/>
            <person name="Medigue C."/>
            <person name="Vacherie B."/>
            <person name="Ollivier B."/>
            <person name="Bertin P.N."/>
            <person name="Dolla A."/>
        </authorList>
    </citation>
    <scope>NUCLEOTIDE SEQUENCE [LARGE SCALE GENOMIC DNA]</scope>
    <source>
        <strain evidence="3">Lam5 / DSM 18033</strain>
    </source>
</reference>
<name>K8E0Q7_9FIRM</name>
<proteinExistence type="predicted"/>
<dbReference type="Gene3D" id="1.10.3210.10">
    <property type="entry name" value="Hypothetical protein af1432"/>
    <property type="match status" value="1"/>
</dbReference>
<evidence type="ECO:0000313" key="3">
    <source>
        <dbReference type="Proteomes" id="UP000009315"/>
    </source>
</evidence>
<protein>
    <submittedName>
        <fullName evidence="2">Metal dependent phosphohydrolase</fullName>
    </submittedName>
</protein>
<dbReference type="AlphaFoldDB" id="K8E0Q7"/>
<dbReference type="SMART" id="SM00471">
    <property type="entry name" value="HDc"/>
    <property type="match status" value="1"/>
</dbReference>
<evidence type="ECO:0000259" key="1">
    <source>
        <dbReference type="SMART" id="SM00471"/>
    </source>
</evidence>
<sequence>MVRHCRAVAEVAVKIARALDQAGYGLNIQLIQAAALLHDIARDKANHARAGAAYLREKGYPQVAGIVETHMDMPDPVMDNVTEAAVVFLADKLVQEDRPVSLEQRFQHIRNKYITNPDIAPCIEKRLYRARAIKSEVEKMISFPLERIIF</sequence>
<organism evidence="2 3">
    <name type="scientific">Desulforamulus hydrothermalis Lam5 = DSM 18033</name>
    <dbReference type="NCBI Taxonomy" id="1121428"/>
    <lineage>
        <taxon>Bacteria</taxon>
        <taxon>Bacillati</taxon>
        <taxon>Bacillota</taxon>
        <taxon>Clostridia</taxon>
        <taxon>Eubacteriales</taxon>
        <taxon>Peptococcaceae</taxon>
        <taxon>Desulforamulus</taxon>
    </lineage>
</organism>
<gene>
    <name evidence="2" type="ORF">DESHY_60381</name>
</gene>
<dbReference type="InterPro" id="IPR006674">
    <property type="entry name" value="HD_domain"/>
</dbReference>
<dbReference type="Proteomes" id="UP000009315">
    <property type="component" value="Unassembled WGS sequence"/>
</dbReference>
<keyword evidence="3" id="KW-1185">Reference proteome</keyword>
<dbReference type="InterPro" id="IPR003607">
    <property type="entry name" value="HD/PDEase_dom"/>
</dbReference>
<accession>K8E0Q7</accession>
<dbReference type="RefSeq" id="WP_008413098.1">
    <property type="nucleotide sequence ID" value="NZ_CAOS01000013.1"/>
</dbReference>
<dbReference type="STRING" id="1121428.DESHY_60381"/>
<dbReference type="CDD" id="cd00077">
    <property type="entry name" value="HDc"/>
    <property type="match status" value="1"/>
</dbReference>
<keyword evidence="2" id="KW-0378">Hydrolase</keyword>
<dbReference type="Pfam" id="PF01966">
    <property type="entry name" value="HD"/>
    <property type="match status" value="1"/>
</dbReference>
<feature type="domain" description="HD/PDEase" evidence="1">
    <location>
        <begin position="1"/>
        <end position="105"/>
    </location>
</feature>
<dbReference type="SUPFAM" id="SSF109604">
    <property type="entry name" value="HD-domain/PDEase-like"/>
    <property type="match status" value="1"/>
</dbReference>
<dbReference type="GO" id="GO:0016787">
    <property type="term" value="F:hydrolase activity"/>
    <property type="evidence" value="ECO:0007669"/>
    <property type="project" value="UniProtKB-KW"/>
</dbReference>
<comment type="caution">
    <text evidence="2">The sequence shown here is derived from an EMBL/GenBank/DDBJ whole genome shotgun (WGS) entry which is preliminary data.</text>
</comment>
<dbReference type="EMBL" id="CAOS01000013">
    <property type="protein sequence ID" value="CCO09209.1"/>
    <property type="molecule type" value="Genomic_DNA"/>
</dbReference>